<dbReference type="PANTHER" id="PTHR15852">
    <property type="entry name" value="PLASTID TRANSCRIPTIONALLY ACTIVE PROTEIN"/>
    <property type="match status" value="1"/>
</dbReference>
<dbReference type="KEGG" id="mis:MICPUN_97450"/>
<keyword evidence="1" id="KW-0812">Transmembrane</keyword>
<organism evidence="2 3">
    <name type="scientific">Micromonas commoda (strain RCC299 / NOUM17 / CCMP2709)</name>
    <name type="common">Picoplanktonic green alga</name>
    <dbReference type="NCBI Taxonomy" id="296587"/>
    <lineage>
        <taxon>Eukaryota</taxon>
        <taxon>Viridiplantae</taxon>
        <taxon>Chlorophyta</taxon>
        <taxon>Mamiellophyceae</taxon>
        <taxon>Mamiellales</taxon>
        <taxon>Mamiellaceae</taxon>
        <taxon>Micromonas</taxon>
    </lineage>
</organism>
<reference evidence="2 3" key="1">
    <citation type="journal article" date="2009" name="Science">
        <title>Green evolution and dynamic adaptations revealed by genomes of the marine picoeukaryotes Micromonas.</title>
        <authorList>
            <person name="Worden A.Z."/>
            <person name="Lee J.H."/>
            <person name="Mock T."/>
            <person name="Rouze P."/>
            <person name="Simmons M.P."/>
            <person name="Aerts A.L."/>
            <person name="Allen A.E."/>
            <person name="Cuvelier M.L."/>
            <person name="Derelle E."/>
            <person name="Everett M.V."/>
            <person name="Foulon E."/>
            <person name="Grimwood J."/>
            <person name="Gundlach H."/>
            <person name="Henrissat B."/>
            <person name="Napoli C."/>
            <person name="McDonald S.M."/>
            <person name="Parker M.S."/>
            <person name="Rombauts S."/>
            <person name="Salamov A."/>
            <person name="Von Dassow P."/>
            <person name="Badger J.H."/>
            <person name="Coutinho P.M."/>
            <person name="Demir E."/>
            <person name="Dubchak I."/>
            <person name="Gentemann C."/>
            <person name="Eikrem W."/>
            <person name="Gready J.E."/>
            <person name="John U."/>
            <person name="Lanier W."/>
            <person name="Lindquist E.A."/>
            <person name="Lucas S."/>
            <person name="Mayer K.F."/>
            <person name="Moreau H."/>
            <person name="Not F."/>
            <person name="Otillar R."/>
            <person name="Panaud O."/>
            <person name="Pangilinan J."/>
            <person name="Paulsen I."/>
            <person name="Piegu B."/>
            <person name="Poliakov A."/>
            <person name="Robbens S."/>
            <person name="Schmutz J."/>
            <person name="Toulza E."/>
            <person name="Wyss T."/>
            <person name="Zelensky A."/>
            <person name="Zhou K."/>
            <person name="Armbrust E.V."/>
            <person name="Bhattacharya D."/>
            <person name="Goodenough U.W."/>
            <person name="Van de Peer Y."/>
            <person name="Grigoriev I.V."/>
        </authorList>
    </citation>
    <scope>NUCLEOTIDE SEQUENCE [LARGE SCALE GENOMIC DNA]</scope>
    <source>
        <strain evidence="3">RCC299 / NOUM17</strain>
    </source>
</reference>
<evidence type="ECO:0000313" key="3">
    <source>
        <dbReference type="Proteomes" id="UP000002009"/>
    </source>
</evidence>
<evidence type="ECO:0000256" key="1">
    <source>
        <dbReference type="SAM" id="Phobius"/>
    </source>
</evidence>
<sequence length="217" mass="24007">MDAETLTQNIESRKNKVFIMLEEVRRLRVQMQLKSRDIDEPSPPPREYPSVVPGFPRLTEDTFQDYYIYWAACVVLFLIFGGLIAPLAEVKMGLGGTTYLDFIESVHLPRQLALVDPIVASFTGGAVGAISAFFVIEINNFKEQERKVCMYCKGTGYLTCAECSTSPKPGRIIDPTSGAKCYCPCCSGTAKVMCTSCLCTGMAMVTEHDPRIDPFGE</sequence>
<proteinExistence type="predicted"/>
<name>C1E777_MICCC</name>
<dbReference type="FunCoup" id="C1E777">
    <property type="interactions" value="314"/>
</dbReference>
<dbReference type="EMBL" id="CP001326">
    <property type="protein sequence ID" value="ACO63933.1"/>
    <property type="molecule type" value="Genomic_DNA"/>
</dbReference>
<dbReference type="eggNOG" id="ENOG502QVC3">
    <property type="taxonomic scope" value="Eukaryota"/>
</dbReference>
<keyword evidence="1" id="KW-0472">Membrane</keyword>
<gene>
    <name evidence="2" type="ORF">MICPUN_97450</name>
</gene>
<accession>C1E777</accession>
<dbReference type="OrthoDB" id="201720at2759"/>
<dbReference type="Proteomes" id="UP000002009">
    <property type="component" value="Chromosome 5"/>
</dbReference>
<dbReference type="STRING" id="296587.C1E777"/>
<dbReference type="OMA" id="NPAGFCI"/>
<dbReference type="GeneID" id="8243960"/>
<feature type="transmembrane region" description="Helical" evidence="1">
    <location>
        <begin position="118"/>
        <end position="136"/>
    </location>
</feature>
<dbReference type="RefSeq" id="XP_002502675.1">
    <property type="nucleotide sequence ID" value="XM_002502629.1"/>
</dbReference>
<keyword evidence="1" id="KW-1133">Transmembrane helix</keyword>
<dbReference type="InParanoid" id="C1E777"/>
<feature type="transmembrane region" description="Helical" evidence="1">
    <location>
        <begin position="67"/>
        <end position="88"/>
    </location>
</feature>
<dbReference type="AlphaFoldDB" id="C1E777"/>
<keyword evidence="3" id="KW-1185">Reference proteome</keyword>
<protein>
    <submittedName>
        <fullName evidence="2">Uncharacterized protein</fullName>
    </submittedName>
</protein>
<evidence type="ECO:0000313" key="2">
    <source>
        <dbReference type="EMBL" id="ACO63933.1"/>
    </source>
</evidence>
<dbReference type="PANTHER" id="PTHR15852:SF8">
    <property type="entry name" value="PROTEIN ORANGE-LIKE, CHLOROPLASTIC"/>
    <property type="match status" value="1"/>
</dbReference>